<comment type="caution">
    <text evidence="2">The sequence shown here is derived from an EMBL/GenBank/DDBJ whole genome shotgun (WGS) entry which is preliminary data.</text>
</comment>
<accession>A0ABV2AP58</accession>
<gene>
    <name evidence="2" type="ORF">MHBO_002756</name>
</gene>
<feature type="transmembrane region" description="Helical" evidence="1">
    <location>
        <begin position="165"/>
        <end position="184"/>
    </location>
</feature>
<feature type="transmembrane region" description="Helical" evidence="1">
    <location>
        <begin position="87"/>
        <end position="104"/>
    </location>
</feature>
<feature type="transmembrane region" description="Helical" evidence="1">
    <location>
        <begin position="28"/>
        <end position="47"/>
    </location>
</feature>
<protein>
    <submittedName>
        <fullName evidence="2">Uncharacterized protein</fullName>
    </submittedName>
</protein>
<proteinExistence type="predicted"/>
<name>A0ABV2AP58_9EUKA</name>
<keyword evidence="3" id="KW-1185">Reference proteome</keyword>
<keyword evidence="1" id="KW-0812">Transmembrane</keyword>
<dbReference type="EMBL" id="JBDODL010001137">
    <property type="protein sequence ID" value="MES1921188.1"/>
    <property type="molecule type" value="Genomic_DNA"/>
</dbReference>
<keyword evidence="1" id="KW-0472">Membrane</keyword>
<sequence>MISSAFFAISQTMFYAYFAEYSNQAVQIEITGMAAPNVLFALYSLLIKNQITNFQKRQICYFLFPIVLHFAALFIFFIHSSPKPQKVIILYSNYSLLLEILTNVKRDANVNKPLQKKSLRIFYKAVLNKKWKLILLNASLYYSTFLVYPSIMMNIKPSNAKIGDNWGLVLLFLYGVSELAARIINAADFDFVKKIFSERNNGIDKILICFDTNSNIYGFRRTVLFSVTSSRRY</sequence>
<organism evidence="2 3">
    <name type="scientific">Bonamia ostreae</name>
    <dbReference type="NCBI Taxonomy" id="126728"/>
    <lineage>
        <taxon>Eukaryota</taxon>
        <taxon>Sar</taxon>
        <taxon>Rhizaria</taxon>
        <taxon>Endomyxa</taxon>
        <taxon>Ascetosporea</taxon>
        <taxon>Haplosporida</taxon>
        <taxon>Bonamia</taxon>
    </lineage>
</organism>
<feature type="transmembrane region" description="Helical" evidence="1">
    <location>
        <begin position="133"/>
        <end position="153"/>
    </location>
</feature>
<feature type="transmembrane region" description="Helical" evidence="1">
    <location>
        <begin position="59"/>
        <end position="81"/>
    </location>
</feature>
<evidence type="ECO:0000313" key="3">
    <source>
        <dbReference type="Proteomes" id="UP001439008"/>
    </source>
</evidence>
<dbReference type="Proteomes" id="UP001439008">
    <property type="component" value="Unassembled WGS sequence"/>
</dbReference>
<dbReference type="SUPFAM" id="SSF103473">
    <property type="entry name" value="MFS general substrate transporter"/>
    <property type="match status" value="1"/>
</dbReference>
<reference evidence="2 3" key="1">
    <citation type="journal article" date="2024" name="BMC Biol.">
        <title>Comparative genomics of Ascetosporea gives new insight into the evolutionary basis for animal parasitism in Rhizaria.</title>
        <authorList>
            <person name="Hiltunen Thoren M."/>
            <person name="Onut-Brannstrom I."/>
            <person name="Alfjorden A."/>
            <person name="Peckova H."/>
            <person name="Swords F."/>
            <person name="Hooper C."/>
            <person name="Holzer A.S."/>
            <person name="Bass D."/>
            <person name="Burki F."/>
        </authorList>
    </citation>
    <scope>NUCLEOTIDE SEQUENCE [LARGE SCALE GENOMIC DNA]</scope>
    <source>
        <strain evidence="2">20-A016</strain>
    </source>
</reference>
<keyword evidence="1" id="KW-1133">Transmembrane helix</keyword>
<evidence type="ECO:0000256" key="1">
    <source>
        <dbReference type="SAM" id="Phobius"/>
    </source>
</evidence>
<dbReference type="InterPro" id="IPR036259">
    <property type="entry name" value="MFS_trans_sf"/>
</dbReference>
<evidence type="ECO:0000313" key="2">
    <source>
        <dbReference type="EMBL" id="MES1921188.1"/>
    </source>
</evidence>